<keyword evidence="3" id="KW-1185">Reference proteome</keyword>
<feature type="region of interest" description="Disordered" evidence="1">
    <location>
        <begin position="107"/>
        <end position="139"/>
    </location>
</feature>
<protein>
    <submittedName>
        <fullName evidence="2">Uncharacterized protein</fullName>
    </submittedName>
</protein>
<evidence type="ECO:0000313" key="3">
    <source>
        <dbReference type="Proteomes" id="UP000039865"/>
    </source>
</evidence>
<name>A0A078A5G5_STYLE</name>
<accession>A0A078A5G5</accession>
<feature type="region of interest" description="Disordered" evidence="1">
    <location>
        <begin position="70"/>
        <end position="95"/>
    </location>
</feature>
<sequence length="417" mass="48628">MHSNNYSQSAVNIDHLRSKNVSPHLSYNNMLMQSHSNNSNGHQEVLTAFIPIHSSYKQSVQSRNNFENATQNINNGKRSQSFKNFQPSQQIKSQSQLAVKRGLQMNKNSNLNSQSGNSQHQNQVYPSQQKYQIRSQSQTGTGHYQANMLYALKNNQLYSQLQKSQKNYQLSAKQLYNSNPSGTDYLKIATDLKKQEAQVINNLNDFYRPRKLKQMLMRQQQSLPLLEQQQQQKQLQEQQRISEQQQKDILPEASLLSPIKKIEQLEGNILSQETTINMEQSHLNENNGNEAIRSRNATFYQSTNQHFKSNQQQSYIGGRDSPYPKIKSLDTSPARNKFFITPEIFKQIQLEEKLKISLKNQPNMIKIKKRMFEIKKNMKKMPQIDFTLRLDAYHTNDNCLHCRKNALDEHIYHNKQH</sequence>
<proteinExistence type="predicted"/>
<gene>
    <name evidence="2" type="primary">Contig3260.g3484</name>
    <name evidence="2" type="ORF">STYLEM_6436</name>
</gene>
<evidence type="ECO:0000313" key="2">
    <source>
        <dbReference type="EMBL" id="CDW77475.1"/>
    </source>
</evidence>
<dbReference type="AlphaFoldDB" id="A0A078A5G5"/>
<dbReference type="Proteomes" id="UP000039865">
    <property type="component" value="Unassembled WGS sequence"/>
</dbReference>
<dbReference type="EMBL" id="CCKQ01006187">
    <property type="protein sequence ID" value="CDW77475.1"/>
    <property type="molecule type" value="Genomic_DNA"/>
</dbReference>
<feature type="compositionally biased region" description="Polar residues" evidence="1">
    <location>
        <begin position="124"/>
        <end position="139"/>
    </location>
</feature>
<evidence type="ECO:0000256" key="1">
    <source>
        <dbReference type="SAM" id="MobiDB-lite"/>
    </source>
</evidence>
<organism evidence="2 3">
    <name type="scientific">Stylonychia lemnae</name>
    <name type="common">Ciliate</name>
    <dbReference type="NCBI Taxonomy" id="5949"/>
    <lineage>
        <taxon>Eukaryota</taxon>
        <taxon>Sar</taxon>
        <taxon>Alveolata</taxon>
        <taxon>Ciliophora</taxon>
        <taxon>Intramacronucleata</taxon>
        <taxon>Spirotrichea</taxon>
        <taxon>Stichotrichia</taxon>
        <taxon>Sporadotrichida</taxon>
        <taxon>Oxytrichidae</taxon>
        <taxon>Stylonychinae</taxon>
        <taxon>Stylonychia</taxon>
    </lineage>
</organism>
<dbReference type="InParanoid" id="A0A078A5G5"/>
<reference evidence="2 3" key="1">
    <citation type="submission" date="2014-06" db="EMBL/GenBank/DDBJ databases">
        <authorList>
            <person name="Swart Estienne"/>
        </authorList>
    </citation>
    <scope>NUCLEOTIDE SEQUENCE [LARGE SCALE GENOMIC DNA]</scope>
    <source>
        <strain evidence="2 3">130c</strain>
    </source>
</reference>
<feature type="compositionally biased region" description="Low complexity" evidence="1">
    <location>
        <begin position="107"/>
        <end position="123"/>
    </location>
</feature>